<proteinExistence type="predicted"/>
<dbReference type="AlphaFoldDB" id="A0A061FA93"/>
<accession>A0A061FA93</accession>
<organism evidence="2 3">
    <name type="scientific">Theobroma cacao</name>
    <name type="common">Cacao</name>
    <name type="synonym">Cocoa</name>
    <dbReference type="NCBI Taxonomy" id="3641"/>
    <lineage>
        <taxon>Eukaryota</taxon>
        <taxon>Viridiplantae</taxon>
        <taxon>Streptophyta</taxon>
        <taxon>Embryophyta</taxon>
        <taxon>Tracheophyta</taxon>
        <taxon>Spermatophyta</taxon>
        <taxon>Magnoliopsida</taxon>
        <taxon>eudicotyledons</taxon>
        <taxon>Gunneridae</taxon>
        <taxon>Pentapetalae</taxon>
        <taxon>rosids</taxon>
        <taxon>malvids</taxon>
        <taxon>Malvales</taxon>
        <taxon>Malvaceae</taxon>
        <taxon>Byttnerioideae</taxon>
        <taxon>Theobroma</taxon>
    </lineage>
</organism>
<evidence type="ECO:0000313" key="2">
    <source>
        <dbReference type="EMBL" id="EOY13956.1"/>
    </source>
</evidence>
<evidence type="ECO:0000256" key="1">
    <source>
        <dbReference type="SAM" id="MobiDB-lite"/>
    </source>
</evidence>
<sequence>MSYGFSMTPYHADFEGEDKTAWIQISNILVHVWHEKFFRFLVSKWCKFILLDRDTTNRNNFEVAQILVQVHYNVKFPISVMVHAAGSSFTISASKLVMDEVEIDNKVQNAFKMTGSSSVSYESSGFMGEILVRESSPISDRLARANEALSPVDGISIEMVEEVDDDRLLAWGSQKFIEESDHACEEGAVGSEMLIHECDRGTSLEKEVVSPMQKVKPTNRQDDQFDKRDLLMNNGCYDSAIEPVVFRLGCVDFLCDLNVGRLGEAHDDVSGLVLNARFKDFMGPDLCENSRELGPNVCGPIENEFTNKNQISQLSPFGNEFEKVQQGMELGSNFVVEQLHLGGQRQSNADESQELNEWAMICVENSSEVRQNLVDAEKGVSVNGIQKEKSSFSNDSTEVRDCRRSRRSSGGKISIRNVSVMEGQKREKKKKTTSVVRKRRSVTKEVVEALMVADSSIGNLSERFVSDEDIAHRNSVIL</sequence>
<reference evidence="2 3" key="1">
    <citation type="journal article" date="2013" name="Genome Biol.">
        <title>The genome sequence of the most widely cultivated cacao type and its use to identify candidate genes regulating pod color.</title>
        <authorList>
            <person name="Motamayor J.C."/>
            <person name="Mockaitis K."/>
            <person name="Schmutz J."/>
            <person name="Haiminen N."/>
            <person name="Iii D.L."/>
            <person name="Cornejo O."/>
            <person name="Findley S.D."/>
            <person name="Zheng P."/>
            <person name="Utro F."/>
            <person name="Royaert S."/>
            <person name="Saski C."/>
            <person name="Jenkins J."/>
            <person name="Podicheti R."/>
            <person name="Zhao M."/>
            <person name="Scheffler B.E."/>
            <person name="Stack J.C."/>
            <person name="Feltus F.A."/>
            <person name="Mustiga G.M."/>
            <person name="Amores F."/>
            <person name="Phillips W."/>
            <person name="Marelli J.P."/>
            <person name="May G.D."/>
            <person name="Shapiro H."/>
            <person name="Ma J."/>
            <person name="Bustamante C.D."/>
            <person name="Schnell R.J."/>
            <person name="Main D."/>
            <person name="Gilbert D."/>
            <person name="Parida L."/>
            <person name="Kuhn D.N."/>
        </authorList>
    </citation>
    <scope>NUCLEOTIDE SEQUENCE [LARGE SCALE GENOMIC DNA]</scope>
    <source>
        <strain evidence="3">cv. Matina 1-6</strain>
    </source>
</reference>
<keyword evidence="3" id="KW-1185">Reference proteome</keyword>
<feature type="region of interest" description="Disordered" evidence="1">
    <location>
        <begin position="387"/>
        <end position="410"/>
    </location>
</feature>
<dbReference type="Gramene" id="EOY13956">
    <property type="protein sequence ID" value="EOY13956"/>
    <property type="gene ID" value="TCM_032877"/>
</dbReference>
<dbReference type="InParanoid" id="A0A061FA93"/>
<dbReference type="Proteomes" id="UP000026915">
    <property type="component" value="Chromosome 7"/>
</dbReference>
<dbReference type="EMBL" id="CM001885">
    <property type="protein sequence ID" value="EOY13956.1"/>
    <property type="molecule type" value="Genomic_DNA"/>
</dbReference>
<evidence type="ECO:0008006" key="4">
    <source>
        <dbReference type="Google" id="ProtNLM"/>
    </source>
</evidence>
<dbReference type="HOGENOM" id="CLU_571630_0_0_1"/>
<gene>
    <name evidence="2" type="ORF">TCM_032877</name>
</gene>
<evidence type="ECO:0000313" key="3">
    <source>
        <dbReference type="Proteomes" id="UP000026915"/>
    </source>
</evidence>
<protein>
    <recommendedName>
        <fullName evidence="4">DUF4283 domain-containing protein</fullName>
    </recommendedName>
</protein>
<name>A0A061FA93_THECC</name>